<dbReference type="STRING" id="4577.B6SJ12"/>
<dbReference type="Pfam" id="PF06747">
    <property type="entry name" value="CHCH"/>
    <property type="match status" value="1"/>
</dbReference>
<dbReference type="EMBL" id="CM000781">
    <property type="protein sequence ID" value="AQK63787.1"/>
    <property type="molecule type" value="Genomic_DNA"/>
</dbReference>
<dbReference type="PaxDb" id="4577-GRMZM2G470671_P01"/>
<proteinExistence type="evidence at transcript level"/>
<dbReference type="InterPro" id="IPR010625">
    <property type="entry name" value="CHCH"/>
</dbReference>
<dbReference type="EMBL" id="EU952727">
    <property type="protein sequence ID" value="ACG24845.1"/>
    <property type="molecule type" value="mRNA"/>
</dbReference>
<evidence type="ECO:0000313" key="6">
    <source>
        <dbReference type="Proteomes" id="UP000007305"/>
    </source>
</evidence>
<dbReference type="EnsemblPlants" id="Zm00001eb217210_T003">
    <property type="protein sequence ID" value="Zm00001eb217210_P003"/>
    <property type="gene ID" value="Zm00001eb217210"/>
</dbReference>
<dbReference type="KEGG" id="zma:100282895"/>
<dbReference type="IntAct" id="B6SJ12">
    <property type="interactions" value="2"/>
</dbReference>
<feature type="domain" description="CHCH" evidence="2">
    <location>
        <begin position="47"/>
        <end position="80"/>
    </location>
</feature>
<dbReference type="GO" id="GO:0005634">
    <property type="term" value="C:nucleus"/>
    <property type="evidence" value="ECO:0000318"/>
    <property type="project" value="GO_Central"/>
</dbReference>
<dbReference type="GeneID" id="100282895"/>
<dbReference type="Proteomes" id="UP000007305">
    <property type="component" value="Chromosome 5"/>
</dbReference>
<dbReference type="EnsemblPlants" id="Zm00001eb217210_T002">
    <property type="protein sequence ID" value="Zm00001eb217210_P002"/>
    <property type="gene ID" value="Zm00001eb217210"/>
</dbReference>
<dbReference type="eggNOG" id="KOG4090">
    <property type="taxonomic scope" value="Eukaryota"/>
</dbReference>
<dbReference type="HOGENOM" id="CLU_1770767_0_0_1"/>
<sequence>MPFGTSSAMAHRAVDAVMGLRTVRHEIVISEAAAAAPPAPVMNANACSIHSKAFQDCLNNYGSEISKCQFYLDMLNECRRGVVCLSFCSNWDYSWILFSLPCISLIRHRETFNPLHECTMASRVHLVESVVTFSLSCVVGTDFCLFW</sequence>
<reference evidence="3" key="1">
    <citation type="journal article" date="2009" name="Plant Mol. Biol.">
        <title>Insights into corn genes derived from large-scale cDNA sequencing.</title>
        <authorList>
            <person name="Alexandrov N.N."/>
            <person name="Brover V.V."/>
            <person name="Freidin S."/>
            <person name="Troukhan M.E."/>
            <person name="Tatarinova T.V."/>
            <person name="Zhang H."/>
            <person name="Swaller T.J."/>
            <person name="Lu Y.P."/>
            <person name="Bouck J."/>
            <person name="Flavell R.B."/>
            <person name="Feldmann K.A."/>
        </authorList>
    </citation>
    <scope>NUCLEOTIDE SEQUENCE</scope>
</reference>
<reference evidence="4" key="3">
    <citation type="submission" date="2015-12" db="EMBL/GenBank/DDBJ databases">
        <title>Update maize B73 reference genome by single molecule sequencing technologies.</title>
        <authorList>
            <consortium name="Maize Genome Sequencing Project"/>
            <person name="Ware D."/>
        </authorList>
    </citation>
    <scope>NUCLEOTIDE SEQUENCE</scope>
    <source>
        <tissue evidence="4">Seedling</tissue>
    </source>
</reference>
<evidence type="ECO:0000259" key="2">
    <source>
        <dbReference type="Pfam" id="PF06747"/>
    </source>
</evidence>
<keyword evidence="1" id="KW-1015">Disulfide bond</keyword>
<reference evidence="5" key="4">
    <citation type="submission" date="2019-07" db="EMBL/GenBank/DDBJ databases">
        <authorList>
            <person name="Seetharam A."/>
            <person name="Woodhouse M."/>
            <person name="Cannon E."/>
        </authorList>
    </citation>
    <scope>NUCLEOTIDE SEQUENCE [LARGE SCALE GENOMIC DNA]</scope>
    <source>
        <strain evidence="5">cv. B73</strain>
    </source>
</reference>
<dbReference type="EMBL" id="CM000781">
    <property type="protein sequence ID" value="AQK63786.1"/>
    <property type="molecule type" value="Genomic_DNA"/>
</dbReference>
<evidence type="ECO:0000313" key="3">
    <source>
        <dbReference type="EMBL" id="ACG24845.1"/>
    </source>
</evidence>
<dbReference type="Gramene" id="Zm00001eb217210_T001">
    <property type="protein sequence ID" value="Zm00001eb217210_P001"/>
    <property type="gene ID" value="Zm00001eb217210"/>
</dbReference>
<organism evidence="3">
    <name type="scientific">Zea mays</name>
    <name type="common">Maize</name>
    <dbReference type="NCBI Taxonomy" id="4577"/>
    <lineage>
        <taxon>Eukaryota</taxon>
        <taxon>Viridiplantae</taxon>
        <taxon>Streptophyta</taxon>
        <taxon>Embryophyta</taxon>
        <taxon>Tracheophyta</taxon>
        <taxon>Spermatophyta</taxon>
        <taxon>Magnoliopsida</taxon>
        <taxon>Liliopsida</taxon>
        <taxon>Poales</taxon>
        <taxon>Poaceae</taxon>
        <taxon>PACMAD clade</taxon>
        <taxon>Panicoideae</taxon>
        <taxon>Andropogonodae</taxon>
        <taxon>Andropogoneae</taxon>
        <taxon>Tripsacinae</taxon>
        <taxon>Zea</taxon>
    </lineage>
</organism>
<accession>B6SJ12</accession>
<name>B6SJ12_MAIZE</name>
<dbReference type="Gramene" id="Zm00001eb217210_T003">
    <property type="protein sequence ID" value="Zm00001eb217210_P003"/>
    <property type="gene ID" value="Zm00001eb217210"/>
</dbReference>
<dbReference type="Gramene" id="Zm00001eb217210_T002">
    <property type="protein sequence ID" value="Zm00001eb217210_P002"/>
    <property type="gene ID" value="Zm00001eb217210"/>
</dbReference>
<gene>
    <name evidence="5" type="primary">LOC100282895</name>
    <name evidence="4" type="ORF">ZEAMMB73_Zm00001d013531</name>
</gene>
<evidence type="ECO:0000256" key="1">
    <source>
        <dbReference type="ARBA" id="ARBA00023157"/>
    </source>
</evidence>
<dbReference type="PANTHER" id="PTHR13523:SF2">
    <property type="entry name" value="COILED-COIL-HELIX-COILED-COIL-HELIX DOMAIN CONTAINING 2, ISOFORM A-RELATED"/>
    <property type="match status" value="1"/>
</dbReference>
<dbReference type="ExpressionAtlas" id="B6SJ12">
    <property type="expression patterns" value="baseline and differential"/>
</dbReference>
<dbReference type="PANTHER" id="PTHR13523">
    <property type="entry name" value="COILED-COIL-HELIX-COILED-COIL-HELIX DOMAIN CONTAINING 2/NUR77"/>
    <property type="match status" value="1"/>
</dbReference>
<dbReference type="AlphaFoldDB" id="B6SJ12"/>
<dbReference type="EnsemblPlants" id="Zm00001eb217210_T001">
    <property type="protein sequence ID" value="Zm00001eb217210_P001"/>
    <property type="gene ID" value="Zm00001eb217210"/>
</dbReference>
<protein>
    <submittedName>
        <fullName evidence="3">p8MTCP1</fullName>
    </submittedName>
</protein>
<dbReference type="OrthoDB" id="1106148at2759"/>
<dbReference type="SMR" id="B6SJ12"/>
<dbReference type="GO" id="GO:0007005">
    <property type="term" value="P:mitochondrion organization"/>
    <property type="evidence" value="ECO:0000318"/>
    <property type="project" value="GO_Central"/>
</dbReference>
<evidence type="ECO:0000313" key="5">
    <source>
        <dbReference type="EnsemblPlants" id="Zm00001eb217210_P001"/>
    </source>
</evidence>
<dbReference type="RefSeq" id="NP_001149273.1">
    <property type="nucleotide sequence ID" value="NM_001155801.1"/>
</dbReference>
<dbReference type="InterPro" id="IPR055304">
    <property type="entry name" value="CHCHD2/10-like"/>
</dbReference>
<dbReference type="EMBL" id="EU962688">
    <property type="protein sequence ID" value="ACG34806.1"/>
    <property type="molecule type" value="mRNA"/>
</dbReference>
<keyword evidence="6" id="KW-1185">Reference proteome</keyword>
<evidence type="ECO:0000313" key="4">
    <source>
        <dbReference type="EMBL" id="AQK63786.1"/>
    </source>
</evidence>
<reference evidence="5" key="5">
    <citation type="submission" date="2021-05" db="UniProtKB">
        <authorList>
            <consortium name="EnsemblPlants"/>
        </authorList>
    </citation>
    <scope>IDENTIFICATION</scope>
    <source>
        <strain evidence="5">cv. B73</strain>
    </source>
</reference>
<reference evidence="6" key="2">
    <citation type="journal article" date="2009" name="Science">
        <title>The B73 maize genome: complexity, diversity, and dynamics.</title>
        <authorList>
            <person name="Schnable P.S."/>
            <person name="Ware D."/>
            <person name="Fulton R.S."/>
            <person name="Stein J.C."/>
            <person name="Wei F."/>
            <person name="Pasternak S."/>
            <person name="Liang C."/>
            <person name="Zhang J."/>
            <person name="Fulton L."/>
            <person name="Graves T.A."/>
            <person name="Minx P."/>
            <person name="Reily A.D."/>
            <person name="Courtney L."/>
            <person name="Kruchowski S.S."/>
            <person name="Tomlinson C."/>
            <person name="Strong C."/>
            <person name="Delehaunty K."/>
            <person name="Fronick C."/>
            <person name="Courtney B."/>
            <person name="Rock S.M."/>
            <person name="Belter E."/>
            <person name="Du F."/>
            <person name="Kim K."/>
            <person name="Abbott R.M."/>
            <person name="Cotton M."/>
            <person name="Levy A."/>
            <person name="Marchetto P."/>
            <person name="Ochoa K."/>
            <person name="Jackson S.M."/>
            <person name="Gillam B."/>
            <person name="Chen W."/>
            <person name="Yan L."/>
            <person name="Higginbotham J."/>
            <person name="Cardenas M."/>
            <person name="Waligorski J."/>
            <person name="Applebaum E."/>
            <person name="Phelps L."/>
            <person name="Falcone J."/>
            <person name="Kanchi K."/>
            <person name="Thane T."/>
            <person name="Scimone A."/>
            <person name="Thane N."/>
            <person name="Henke J."/>
            <person name="Wang T."/>
            <person name="Ruppert J."/>
            <person name="Shah N."/>
            <person name="Rotter K."/>
            <person name="Hodges J."/>
            <person name="Ingenthron E."/>
            <person name="Cordes M."/>
            <person name="Kohlberg S."/>
            <person name="Sgro J."/>
            <person name="Delgado B."/>
            <person name="Mead K."/>
            <person name="Chinwalla A."/>
            <person name="Leonard S."/>
            <person name="Crouse K."/>
            <person name="Collura K."/>
            <person name="Kudrna D."/>
            <person name="Currie J."/>
            <person name="He R."/>
            <person name="Angelova A."/>
            <person name="Rajasekar S."/>
            <person name="Mueller T."/>
            <person name="Lomeli R."/>
            <person name="Scara G."/>
            <person name="Ko A."/>
            <person name="Delaney K."/>
            <person name="Wissotski M."/>
            <person name="Lopez G."/>
            <person name="Campos D."/>
            <person name="Braidotti M."/>
            <person name="Ashley E."/>
            <person name="Golser W."/>
            <person name="Kim H."/>
            <person name="Lee S."/>
            <person name="Lin J."/>
            <person name="Dujmic Z."/>
            <person name="Kim W."/>
            <person name="Talag J."/>
            <person name="Zuccolo A."/>
            <person name="Fan C."/>
            <person name="Sebastian A."/>
            <person name="Kramer M."/>
            <person name="Spiegel L."/>
            <person name="Nascimento L."/>
            <person name="Zutavern T."/>
            <person name="Miller B."/>
            <person name="Ambroise C."/>
            <person name="Muller S."/>
            <person name="Spooner W."/>
            <person name="Narechania A."/>
            <person name="Ren L."/>
            <person name="Wei S."/>
            <person name="Kumari S."/>
            <person name="Faga B."/>
            <person name="Levy M.J."/>
            <person name="McMahan L."/>
            <person name="Van Buren P."/>
            <person name="Vaughn M.W."/>
            <person name="Ying K."/>
            <person name="Yeh C.-T."/>
            <person name="Emrich S.J."/>
            <person name="Jia Y."/>
            <person name="Kalyanaraman A."/>
            <person name="Hsia A.-P."/>
            <person name="Barbazuk W.B."/>
            <person name="Baucom R.S."/>
            <person name="Brutnell T.P."/>
            <person name="Carpita N.C."/>
            <person name="Chaparro C."/>
            <person name="Chia J.-M."/>
            <person name="Deragon J.-M."/>
            <person name="Estill J.C."/>
            <person name="Fu Y."/>
            <person name="Jeddeloh J.A."/>
            <person name="Han Y."/>
            <person name="Lee H."/>
            <person name="Li P."/>
            <person name="Lisch D.R."/>
            <person name="Liu S."/>
            <person name="Liu Z."/>
            <person name="Nagel D.H."/>
            <person name="McCann M.C."/>
            <person name="SanMiguel P."/>
            <person name="Myers A.M."/>
            <person name="Nettleton D."/>
            <person name="Nguyen J."/>
            <person name="Penning B.W."/>
            <person name="Ponnala L."/>
            <person name="Schneider K.L."/>
            <person name="Schwartz D.C."/>
            <person name="Sharma A."/>
            <person name="Soderlund C."/>
            <person name="Springer N.M."/>
            <person name="Sun Q."/>
            <person name="Wang H."/>
            <person name="Waterman M."/>
            <person name="Westerman R."/>
            <person name="Wolfgruber T.K."/>
            <person name="Yang L."/>
            <person name="Yu Y."/>
            <person name="Zhang L."/>
            <person name="Zhou S."/>
            <person name="Zhu Q."/>
            <person name="Bennetzen J.L."/>
            <person name="Dawe R.K."/>
            <person name="Jiang J."/>
            <person name="Jiang N."/>
            <person name="Presting G.G."/>
            <person name="Wessler S.R."/>
            <person name="Aluru S."/>
            <person name="Martienssen R.A."/>
            <person name="Clifton S.W."/>
            <person name="McCombie W.R."/>
            <person name="Wing R.A."/>
            <person name="Wilson R.K."/>
        </authorList>
    </citation>
    <scope>NUCLEOTIDE SEQUENCE [LARGE SCALE GENOMIC DNA]</scope>
    <source>
        <strain evidence="6">cv. B73</strain>
    </source>
</reference>
<dbReference type="GO" id="GO:0005739">
    <property type="term" value="C:mitochondrion"/>
    <property type="evidence" value="ECO:0000318"/>
    <property type="project" value="GO_Central"/>
</dbReference>